<evidence type="ECO:0000313" key="2">
    <source>
        <dbReference type="EMBL" id="WHQ68603.1"/>
    </source>
</evidence>
<keyword evidence="1" id="KW-1133">Transmembrane helix</keyword>
<keyword evidence="1" id="KW-0472">Membrane</keyword>
<organism evidence="2 3">
    <name type="scientific">Methylorubrum extorquens</name>
    <name type="common">Methylobacterium dichloromethanicum</name>
    <name type="synonym">Methylobacterium extorquens</name>
    <dbReference type="NCBI Taxonomy" id="408"/>
    <lineage>
        <taxon>Bacteria</taxon>
        <taxon>Pseudomonadati</taxon>
        <taxon>Pseudomonadota</taxon>
        <taxon>Alphaproteobacteria</taxon>
        <taxon>Hyphomicrobiales</taxon>
        <taxon>Methylobacteriaceae</taxon>
        <taxon>Methylorubrum</taxon>
    </lineage>
</organism>
<dbReference type="AlphaFoldDB" id="A0AAX3WBQ6"/>
<dbReference type="Proteomes" id="UP001223720">
    <property type="component" value="Chromosome"/>
</dbReference>
<feature type="transmembrane region" description="Helical" evidence="1">
    <location>
        <begin position="118"/>
        <end position="136"/>
    </location>
</feature>
<accession>A0AAX3WBQ6</accession>
<name>A0AAX3WBQ6_METEX</name>
<dbReference type="EMBL" id="CP073633">
    <property type="protein sequence ID" value="WHQ68603.1"/>
    <property type="molecule type" value="Genomic_DNA"/>
</dbReference>
<reference evidence="2" key="1">
    <citation type="journal article" date="2022" name="Biotechnol. Bioprocess Eng.">
        <title>Pan-genome Analysis Reveals Comparative Genomic Features of Central Metabolic Pathways in Methylorubrum extorquens.</title>
        <authorList>
            <person name="Lee G.M."/>
            <person name="Scott-Nevros Z.K."/>
            <person name="Lee S.-M."/>
            <person name="Kim D."/>
        </authorList>
    </citation>
    <scope>NUCLEOTIDE SEQUENCE</scope>
    <source>
        <strain evidence="2">ATCC 55366</strain>
    </source>
</reference>
<keyword evidence="1" id="KW-0812">Transmembrane</keyword>
<evidence type="ECO:0000256" key="1">
    <source>
        <dbReference type="SAM" id="Phobius"/>
    </source>
</evidence>
<feature type="transmembrane region" description="Helical" evidence="1">
    <location>
        <begin position="91"/>
        <end position="112"/>
    </location>
</feature>
<proteinExistence type="predicted"/>
<evidence type="ECO:0008006" key="4">
    <source>
        <dbReference type="Google" id="ProtNLM"/>
    </source>
</evidence>
<gene>
    <name evidence="2" type="ORF">KEC54_19820</name>
</gene>
<evidence type="ECO:0000313" key="3">
    <source>
        <dbReference type="Proteomes" id="UP001223720"/>
    </source>
</evidence>
<sequence length="151" mass="16013">MAATAVANEKKDAVQQALAKIRSLAPEFAKAAEHIGRAMRGSYLKLIEAIDKTDLPSIEGAYEKISNSELVTSTAAKFHHMREKLDKLLEIAKPFAGVALGTIIGLAGFIVGGTVGPILFLAGFLYAAYSAVSFGLKQVHRASADTDNLIP</sequence>
<dbReference type="RefSeq" id="WP_283535206.1">
    <property type="nucleotide sequence ID" value="NZ_CP073633.1"/>
</dbReference>
<protein>
    <recommendedName>
        <fullName evidence="4">Channel forming colicins domain-containing protein</fullName>
    </recommendedName>
</protein>